<keyword evidence="3" id="KW-0547">Nucleotide-binding</keyword>
<keyword evidence="6 7" id="KW-0472">Membrane</keyword>
<comment type="subcellular location">
    <subcellularLocation>
        <location evidence="1">Cell membrane</location>
        <topology evidence="1">Multi-pass membrane protein</topology>
    </subcellularLocation>
</comment>
<dbReference type="GO" id="GO:0015421">
    <property type="term" value="F:ABC-type oligopeptide transporter activity"/>
    <property type="evidence" value="ECO:0007669"/>
    <property type="project" value="TreeGrafter"/>
</dbReference>
<dbReference type="PANTHER" id="PTHR43394">
    <property type="entry name" value="ATP-DEPENDENT PERMEASE MDL1, MITOCHONDRIAL"/>
    <property type="match status" value="1"/>
</dbReference>
<dbReference type="Pfam" id="PF00005">
    <property type="entry name" value="ABC_tran"/>
    <property type="match status" value="1"/>
</dbReference>
<reference evidence="10 11" key="1">
    <citation type="submission" date="2016-10" db="EMBL/GenBank/DDBJ databases">
        <authorList>
            <person name="de Groot N.N."/>
        </authorList>
    </citation>
    <scope>NUCLEOTIDE SEQUENCE [LARGE SCALE GENOMIC DNA]</scope>
    <source>
        <strain evidence="10 11">DSM 15893</strain>
    </source>
</reference>
<organism evidence="10 11">
    <name type="scientific">Enterovibrio norvegicus DSM 15893</name>
    <dbReference type="NCBI Taxonomy" id="1121869"/>
    <lineage>
        <taxon>Bacteria</taxon>
        <taxon>Pseudomonadati</taxon>
        <taxon>Pseudomonadota</taxon>
        <taxon>Gammaproteobacteria</taxon>
        <taxon>Vibrionales</taxon>
        <taxon>Vibrionaceae</taxon>
        <taxon>Enterovibrio</taxon>
    </lineage>
</organism>
<protein>
    <submittedName>
        <fullName evidence="10">ABC-type multidrug transport system, ATPase and permease component</fullName>
    </submittedName>
</protein>
<dbReference type="InterPro" id="IPR003593">
    <property type="entry name" value="AAA+_ATPase"/>
</dbReference>
<dbReference type="SMART" id="SM00382">
    <property type="entry name" value="AAA"/>
    <property type="match status" value="1"/>
</dbReference>
<dbReference type="AlphaFoldDB" id="A0A1I5VQI2"/>
<dbReference type="PANTHER" id="PTHR43394:SF1">
    <property type="entry name" value="ATP-BINDING CASSETTE SUB-FAMILY B MEMBER 10, MITOCHONDRIAL"/>
    <property type="match status" value="1"/>
</dbReference>
<dbReference type="CDD" id="cd03228">
    <property type="entry name" value="ABCC_MRP_Like"/>
    <property type="match status" value="1"/>
</dbReference>
<dbReference type="PROSITE" id="PS50929">
    <property type="entry name" value="ABC_TM1F"/>
    <property type="match status" value="1"/>
</dbReference>
<dbReference type="RefSeq" id="WP_244276061.1">
    <property type="nucleotide sequence ID" value="NZ_FOWR01000040.1"/>
</dbReference>
<dbReference type="PROSITE" id="PS50893">
    <property type="entry name" value="ABC_TRANSPORTER_2"/>
    <property type="match status" value="1"/>
</dbReference>
<dbReference type="CDD" id="cd07346">
    <property type="entry name" value="ABC_6TM_exporters"/>
    <property type="match status" value="1"/>
</dbReference>
<dbReference type="InterPro" id="IPR036640">
    <property type="entry name" value="ABC1_TM_sf"/>
</dbReference>
<gene>
    <name evidence="10" type="ORF">SAMN03084138_04016</name>
</gene>
<dbReference type="Pfam" id="PF00664">
    <property type="entry name" value="ABC_membrane"/>
    <property type="match status" value="1"/>
</dbReference>
<name>A0A1I5VQI2_9GAMM</name>
<dbReference type="InterPro" id="IPR039421">
    <property type="entry name" value="Type_1_exporter"/>
</dbReference>
<accession>A0A1I5VQI2</accession>
<evidence type="ECO:0000259" key="9">
    <source>
        <dbReference type="PROSITE" id="PS50929"/>
    </source>
</evidence>
<evidence type="ECO:0000256" key="2">
    <source>
        <dbReference type="ARBA" id="ARBA00022692"/>
    </source>
</evidence>
<dbReference type="InterPro" id="IPR011527">
    <property type="entry name" value="ABC1_TM_dom"/>
</dbReference>
<evidence type="ECO:0000313" key="11">
    <source>
        <dbReference type="Proteomes" id="UP000182692"/>
    </source>
</evidence>
<dbReference type="GO" id="GO:0016887">
    <property type="term" value="F:ATP hydrolysis activity"/>
    <property type="evidence" value="ECO:0007669"/>
    <property type="project" value="InterPro"/>
</dbReference>
<evidence type="ECO:0000256" key="1">
    <source>
        <dbReference type="ARBA" id="ARBA00004651"/>
    </source>
</evidence>
<dbReference type="STRING" id="1121869.SAMN03084138_04016"/>
<feature type="transmembrane region" description="Helical" evidence="7">
    <location>
        <begin position="273"/>
        <end position="294"/>
    </location>
</feature>
<proteinExistence type="predicted"/>
<keyword evidence="4" id="KW-0067">ATP-binding</keyword>
<dbReference type="SUPFAM" id="SSF90123">
    <property type="entry name" value="ABC transporter transmembrane region"/>
    <property type="match status" value="1"/>
</dbReference>
<evidence type="ECO:0000256" key="5">
    <source>
        <dbReference type="ARBA" id="ARBA00022989"/>
    </source>
</evidence>
<dbReference type="GO" id="GO:0005886">
    <property type="term" value="C:plasma membrane"/>
    <property type="evidence" value="ECO:0007669"/>
    <property type="project" value="UniProtKB-SubCell"/>
</dbReference>
<sequence>MTRISYLYKLIYKRRKYHSLSFLLLALLLTAFQAPLPYLSGHIIDQVLPSADSDLLLKTVSLLAILYSGYLVTSYVNARFRLKVREDIMIDFNQDVIKSILGLNFNQRIKINNGDLLSRVTRDIDQFEVIMPYGLSSAIHHFVLSLVLLVIVFFMNWQLSAILLVLLPAAILVYMRFDSALWLSSKDETDASAKKFTVVQETIEADAEIKIYDASNFFSKYCRKAVEDLERKRFTRQLYDTKVSMIIMGIPMLAVVIIWYLGGAMVIEEQLTVGLIITYMATLNLMVPSLIRIIEFASSMPNELTALMRVKELGDLAQAQSQQDSVDRVSADIAPSTTIESMRLEGMSFSYQHDYPLFTELDLAFNKGQAHLINGGNGAGKSTLLTILSGELKPQSGHIALDTIRLNTLPSRSQWISMVPQKIHIISDSIRNNVTFGMDVEQEKIQAALSLVGLDKWVERLDQGIDHVIKNAHSELSGGQVQKLGLARALLRDTPILLMDEPTNNLDSEAVTLLIDVIRSLKQSKIVVIVSHDDRLFDAVERVVYLENDSLSNATRVTETAPKKVS</sequence>
<dbReference type="SUPFAM" id="SSF52540">
    <property type="entry name" value="P-loop containing nucleoside triphosphate hydrolases"/>
    <property type="match status" value="1"/>
</dbReference>
<feature type="transmembrane region" description="Helical" evidence="7">
    <location>
        <begin position="57"/>
        <end position="76"/>
    </location>
</feature>
<evidence type="ECO:0000256" key="4">
    <source>
        <dbReference type="ARBA" id="ARBA00022840"/>
    </source>
</evidence>
<evidence type="ECO:0000259" key="8">
    <source>
        <dbReference type="PROSITE" id="PS50893"/>
    </source>
</evidence>
<feature type="transmembrane region" description="Helical" evidence="7">
    <location>
        <begin position="159"/>
        <end position="177"/>
    </location>
</feature>
<dbReference type="Gene3D" id="3.40.50.300">
    <property type="entry name" value="P-loop containing nucleotide triphosphate hydrolases"/>
    <property type="match status" value="1"/>
</dbReference>
<dbReference type="Proteomes" id="UP000182692">
    <property type="component" value="Unassembled WGS sequence"/>
</dbReference>
<feature type="transmembrane region" description="Helical" evidence="7">
    <location>
        <begin position="243"/>
        <end position="261"/>
    </location>
</feature>
<evidence type="ECO:0000256" key="7">
    <source>
        <dbReference type="SAM" id="Phobius"/>
    </source>
</evidence>
<feature type="domain" description="ABC transmembrane type-1" evidence="9">
    <location>
        <begin position="23"/>
        <end position="302"/>
    </location>
</feature>
<keyword evidence="5 7" id="KW-1133">Transmembrane helix</keyword>
<dbReference type="InterPro" id="IPR003439">
    <property type="entry name" value="ABC_transporter-like_ATP-bd"/>
</dbReference>
<evidence type="ECO:0000256" key="6">
    <source>
        <dbReference type="ARBA" id="ARBA00023136"/>
    </source>
</evidence>
<dbReference type="GO" id="GO:0005524">
    <property type="term" value="F:ATP binding"/>
    <property type="evidence" value="ECO:0007669"/>
    <property type="project" value="UniProtKB-KW"/>
</dbReference>
<evidence type="ECO:0000256" key="3">
    <source>
        <dbReference type="ARBA" id="ARBA00022741"/>
    </source>
</evidence>
<dbReference type="EMBL" id="FOWR01000040">
    <property type="protein sequence ID" value="SFQ09256.1"/>
    <property type="molecule type" value="Genomic_DNA"/>
</dbReference>
<feature type="domain" description="ABC transporter" evidence="8">
    <location>
        <begin position="342"/>
        <end position="566"/>
    </location>
</feature>
<dbReference type="Gene3D" id="1.20.1560.10">
    <property type="entry name" value="ABC transporter type 1, transmembrane domain"/>
    <property type="match status" value="1"/>
</dbReference>
<dbReference type="InterPro" id="IPR027417">
    <property type="entry name" value="P-loop_NTPase"/>
</dbReference>
<keyword evidence="2 7" id="KW-0812">Transmembrane</keyword>
<evidence type="ECO:0000313" key="10">
    <source>
        <dbReference type="EMBL" id="SFQ09256.1"/>
    </source>
</evidence>
<feature type="transmembrane region" description="Helical" evidence="7">
    <location>
        <begin position="129"/>
        <end position="153"/>
    </location>
</feature>
<dbReference type="GeneID" id="35873462"/>